<dbReference type="HOGENOM" id="CLU_2176973_0_0_1"/>
<proteinExistence type="predicted"/>
<name>N1PQQ9_DOTSN</name>
<evidence type="ECO:0000313" key="2">
    <source>
        <dbReference type="Proteomes" id="UP000016933"/>
    </source>
</evidence>
<dbReference type="Proteomes" id="UP000016933">
    <property type="component" value="Unassembled WGS sequence"/>
</dbReference>
<protein>
    <submittedName>
        <fullName evidence="1">Uncharacterized protein</fullName>
    </submittedName>
</protein>
<accession>N1PQQ9</accession>
<feature type="non-terminal residue" evidence="1">
    <location>
        <position position="110"/>
    </location>
</feature>
<organism evidence="1 2">
    <name type="scientific">Dothistroma septosporum (strain NZE10 / CBS 128990)</name>
    <name type="common">Red band needle blight fungus</name>
    <name type="synonym">Mycosphaerella pini</name>
    <dbReference type="NCBI Taxonomy" id="675120"/>
    <lineage>
        <taxon>Eukaryota</taxon>
        <taxon>Fungi</taxon>
        <taxon>Dikarya</taxon>
        <taxon>Ascomycota</taxon>
        <taxon>Pezizomycotina</taxon>
        <taxon>Dothideomycetes</taxon>
        <taxon>Dothideomycetidae</taxon>
        <taxon>Mycosphaerellales</taxon>
        <taxon>Mycosphaerellaceae</taxon>
        <taxon>Dothistroma</taxon>
    </lineage>
</organism>
<evidence type="ECO:0000313" key="1">
    <source>
        <dbReference type="EMBL" id="EME45722.1"/>
    </source>
</evidence>
<keyword evidence="2" id="KW-1185">Reference proteome</keyword>
<dbReference type="EMBL" id="KB446538">
    <property type="protein sequence ID" value="EME45722.1"/>
    <property type="molecule type" value="Genomic_DNA"/>
</dbReference>
<gene>
    <name evidence="1" type="ORF">DOTSEDRAFT_71423</name>
</gene>
<reference evidence="1 2" key="2">
    <citation type="journal article" date="2012" name="PLoS Pathog.">
        <title>Diverse lifestyles and strategies of plant pathogenesis encoded in the genomes of eighteen Dothideomycetes fungi.</title>
        <authorList>
            <person name="Ohm R.A."/>
            <person name="Feau N."/>
            <person name="Henrissat B."/>
            <person name="Schoch C.L."/>
            <person name="Horwitz B.A."/>
            <person name="Barry K.W."/>
            <person name="Condon B.J."/>
            <person name="Copeland A.C."/>
            <person name="Dhillon B."/>
            <person name="Glaser F."/>
            <person name="Hesse C.N."/>
            <person name="Kosti I."/>
            <person name="LaButti K."/>
            <person name="Lindquist E.A."/>
            <person name="Lucas S."/>
            <person name="Salamov A.A."/>
            <person name="Bradshaw R.E."/>
            <person name="Ciuffetti L."/>
            <person name="Hamelin R.C."/>
            <person name="Kema G.H.J."/>
            <person name="Lawrence C."/>
            <person name="Scott J.A."/>
            <person name="Spatafora J.W."/>
            <person name="Turgeon B.G."/>
            <person name="de Wit P.J.G.M."/>
            <person name="Zhong S."/>
            <person name="Goodwin S.B."/>
            <person name="Grigoriev I.V."/>
        </authorList>
    </citation>
    <scope>NUCLEOTIDE SEQUENCE [LARGE SCALE GENOMIC DNA]</scope>
    <source>
        <strain evidence="2">NZE10 / CBS 128990</strain>
    </source>
</reference>
<reference evidence="2" key="1">
    <citation type="journal article" date="2012" name="PLoS Genet.">
        <title>The genomes of the fungal plant pathogens Cladosporium fulvum and Dothistroma septosporum reveal adaptation to different hosts and lifestyles but also signatures of common ancestry.</title>
        <authorList>
            <person name="de Wit P.J.G.M."/>
            <person name="van der Burgt A."/>
            <person name="Oekmen B."/>
            <person name="Stergiopoulos I."/>
            <person name="Abd-Elsalam K.A."/>
            <person name="Aerts A.L."/>
            <person name="Bahkali A.H."/>
            <person name="Beenen H.G."/>
            <person name="Chettri P."/>
            <person name="Cox M.P."/>
            <person name="Datema E."/>
            <person name="de Vries R.P."/>
            <person name="Dhillon B."/>
            <person name="Ganley A.R."/>
            <person name="Griffiths S.A."/>
            <person name="Guo Y."/>
            <person name="Hamelin R.C."/>
            <person name="Henrissat B."/>
            <person name="Kabir M.S."/>
            <person name="Jashni M.K."/>
            <person name="Kema G."/>
            <person name="Klaubauf S."/>
            <person name="Lapidus A."/>
            <person name="Levasseur A."/>
            <person name="Lindquist E."/>
            <person name="Mehrabi R."/>
            <person name="Ohm R.A."/>
            <person name="Owen T.J."/>
            <person name="Salamov A."/>
            <person name="Schwelm A."/>
            <person name="Schijlen E."/>
            <person name="Sun H."/>
            <person name="van den Burg H.A."/>
            <person name="van Ham R.C.H.J."/>
            <person name="Zhang S."/>
            <person name="Goodwin S.B."/>
            <person name="Grigoriev I.V."/>
            <person name="Collemare J."/>
            <person name="Bradshaw R.E."/>
        </authorList>
    </citation>
    <scope>NUCLEOTIDE SEQUENCE [LARGE SCALE GENOMIC DNA]</scope>
    <source>
        <strain evidence="2">NZE10 / CBS 128990</strain>
    </source>
</reference>
<dbReference type="AlphaFoldDB" id="N1PQQ9"/>
<sequence>MQYRLTIADMTAYVDQATLGTLAPPGVALLHRIFFPRAMYYTELDYSHHWLACTERSNHCRLQVHTSKVAVCWPGRSSRACTRLRAGRFRHLTWSTLSLRFVPHDSNTWR</sequence>